<keyword evidence="5" id="KW-0804">Transcription</keyword>
<dbReference type="SMART" id="SM01043">
    <property type="entry name" value="BTAD"/>
    <property type="match status" value="1"/>
</dbReference>
<keyword evidence="2" id="KW-0902">Two-component regulatory system</keyword>
<dbReference type="CDD" id="cd15831">
    <property type="entry name" value="BTAD"/>
    <property type="match status" value="1"/>
</dbReference>
<proteinExistence type="inferred from homology"/>
<evidence type="ECO:0000256" key="2">
    <source>
        <dbReference type="ARBA" id="ARBA00023012"/>
    </source>
</evidence>
<dbReference type="Gene3D" id="3.40.50.300">
    <property type="entry name" value="P-loop containing nucleotide triphosphate hydrolases"/>
    <property type="match status" value="1"/>
</dbReference>
<evidence type="ECO:0000256" key="5">
    <source>
        <dbReference type="ARBA" id="ARBA00023163"/>
    </source>
</evidence>
<dbReference type="InterPro" id="IPR016032">
    <property type="entry name" value="Sig_transdc_resp-reg_C-effctor"/>
</dbReference>
<dbReference type="RefSeq" id="WP_358291445.1">
    <property type="nucleotide sequence ID" value="NZ_JBEYGJ010000050.1"/>
</dbReference>
<evidence type="ECO:0000313" key="8">
    <source>
        <dbReference type="EMBL" id="MFE9230830.1"/>
    </source>
</evidence>
<dbReference type="PRINTS" id="PR00364">
    <property type="entry name" value="DISEASERSIST"/>
</dbReference>
<feature type="DNA-binding region" description="OmpR/PhoB-type" evidence="6">
    <location>
        <begin position="23"/>
        <end position="126"/>
    </location>
</feature>
<dbReference type="SUPFAM" id="SSF46894">
    <property type="entry name" value="C-terminal effector domain of the bipartite response regulators"/>
    <property type="match status" value="1"/>
</dbReference>
<dbReference type="SUPFAM" id="SSF48452">
    <property type="entry name" value="TPR-like"/>
    <property type="match status" value="1"/>
</dbReference>
<dbReference type="PROSITE" id="PS51755">
    <property type="entry name" value="OMPR_PHOB"/>
    <property type="match status" value="1"/>
</dbReference>
<reference evidence="8 9" key="1">
    <citation type="submission" date="2024-10" db="EMBL/GenBank/DDBJ databases">
        <title>The Natural Products Discovery Center: Release of the First 8490 Sequenced Strains for Exploring Actinobacteria Biosynthetic Diversity.</title>
        <authorList>
            <person name="Kalkreuter E."/>
            <person name="Kautsar S.A."/>
            <person name="Yang D."/>
            <person name="Bader C.D."/>
            <person name="Teijaro C.N."/>
            <person name="Fluegel L."/>
            <person name="Davis C.M."/>
            <person name="Simpson J.R."/>
            <person name="Lauterbach L."/>
            <person name="Steele A.D."/>
            <person name="Gui C."/>
            <person name="Meng S."/>
            <person name="Li G."/>
            <person name="Viehrig K."/>
            <person name="Ye F."/>
            <person name="Su P."/>
            <person name="Kiefer A.F."/>
            <person name="Nichols A."/>
            <person name="Cepeda A.J."/>
            <person name="Yan W."/>
            <person name="Fan B."/>
            <person name="Jiang Y."/>
            <person name="Adhikari A."/>
            <person name="Zheng C.-J."/>
            <person name="Schuster L."/>
            <person name="Cowan T.M."/>
            <person name="Smanski M.J."/>
            <person name="Chevrette M.G."/>
            <person name="De Carvalho L.P.S."/>
            <person name="Shen B."/>
        </authorList>
    </citation>
    <scope>NUCLEOTIDE SEQUENCE [LARGE SCALE GENOMIC DNA]</scope>
    <source>
        <strain evidence="8 9">NPDC007066</strain>
    </source>
</reference>
<evidence type="ECO:0000313" key="9">
    <source>
        <dbReference type="Proteomes" id="UP001601288"/>
    </source>
</evidence>
<keyword evidence="3" id="KW-0805">Transcription regulation</keyword>
<feature type="domain" description="OmpR/PhoB-type" evidence="7">
    <location>
        <begin position="23"/>
        <end position="126"/>
    </location>
</feature>
<dbReference type="InterPro" id="IPR036388">
    <property type="entry name" value="WH-like_DNA-bd_sf"/>
</dbReference>
<dbReference type="Pfam" id="PF03704">
    <property type="entry name" value="BTAD"/>
    <property type="match status" value="1"/>
</dbReference>
<dbReference type="SMART" id="SM00862">
    <property type="entry name" value="Trans_reg_C"/>
    <property type="match status" value="1"/>
</dbReference>
<dbReference type="PANTHER" id="PTHR35807">
    <property type="entry name" value="TRANSCRIPTIONAL REGULATOR REDD-RELATED"/>
    <property type="match status" value="1"/>
</dbReference>
<gene>
    <name evidence="8" type="ORF">ACFYM3_40910</name>
</gene>
<dbReference type="InterPro" id="IPR027417">
    <property type="entry name" value="P-loop_NTPase"/>
</dbReference>
<accession>A0ABW6LR08</accession>
<evidence type="ECO:0000256" key="6">
    <source>
        <dbReference type="PROSITE-ProRule" id="PRU01091"/>
    </source>
</evidence>
<dbReference type="InterPro" id="IPR005158">
    <property type="entry name" value="BTAD"/>
</dbReference>
<evidence type="ECO:0000259" key="7">
    <source>
        <dbReference type="PROSITE" id="PS51755"/>
    </source>
</evidence>
<dbReference type="Gene3D" id="1.25.40.10">
    <property type="entry name" value="Tetratricopeptide repeat domain"/>
    <property type="match status" value="1"/>
</dbReference>
<evidence type="ECO:0000256" key="3">
    <source>
        <dbReference type="ARBA" id="ARBA00023015"/>
    </source>
</evidence>
<dbReference type="EMBL" id="JBIAFP010000040">
    <property type="protein sequence ID" value="MFE9230830.1"/>
    <property type="molecule type" value="Genomic_DNA"/>
</dbReference>
<keyword evidence="4 6" id="KW-0238">DNA-binding</keyword>
<dbReference type="SUPFAM" id="SSF52540">
    <property type="entry name" value="P-loop containing nucleoside triphosphate hydrolases"/>
    <property type="match status" value="1"/>
</dbReference>
<dbReference type="Gene3D" id="1.10.10.10">
    <property type="entry name" value="Winged helix-like DNA-binding domain superfamily/Winged helix DNA-binding domain"/>
    <property type="match status" value="1"/>
</dbReference>
<keyword evidence="9" id="KW-1185">Reference proteome</keyword>
<evidence type="ECO:0000256" key="1">
    <source>
        <dbReference type="ARBA" id="ARBA00005820"/>
    </source>
</evidence>
<evidence type="ECO:0000256" key="4">
    <source>
        <dbReference type="ARBA" id="ARBA00023125"/>
    </source>
</evidence>
<comment type="caution">
    <text evidence="8">The sequence shown here is derived from an EMBL/GenBank/DDBJ whole genome shotgun (WGS) entry which is preliminary data.</text>
</comment>
<dbReference type="PANTHER" id="PTHR35807:SF1">
    <property type="entry name" value="TRANSCRIPTIONAL REGULATOR REDD"/>
    <property type="match status" value="1"/>
</dbReference>
<dbReference type="Proteomes" id="UP001601288">
    <property type="component" value="Unassembled WGS sequence"/>
</dbReference>
<protein>
    <submittedName>
        <fullName evidence="8">BTAD domain-containing putative transcriptional regulator</fullName>
    </submittedName>
</protein>
<dbReference type="InterPro" id="IPR041664">
    <property type="entry name" value="AAA_16"/>
</dbReference>
<dbReference type="Pfam" id="PF00486">
    <property type="entry name" value="Trans_reg_C"/>
    <property type="match status" value="1"/>
</dbReference>
<dbReference type="InterPro" id="IPR001867">
    <property type="entry name" value="OmpR/PhoB-type_DNA-bd"/>
</dbReference>
<organism evidence="8 9">
    <name type="scientific">Streptomyces massasporeus</name>
    <dbReference type="NCBI Taxonomy" id="67324"/>
    <lineage>
        <taxon>Bacteria</taxon>
        <taxon>Bacillati</taxon>
        <taxon>Actinomycetota</taxon>
        <taxon>Actinomycetes</taxon>
        <taxon>Kitasatosporales</taxon>
        <taxon>Streptomycetaceae</taxon>
        <taxon>Streptomyces</taxon>
    </lineage>
</organism>
<dbReference type="InterPro" id="IPR011990">
    <property type="entry name" value="TPR-like_helical_dom_sf"/>
</dbReference>
<dbReference type="Pfam" id="PF13191">
    <property type="entry name" value="AAA_16"/>
    <property type="match status" value="1"/>
</dbReference>
<name>A0ABW6LR08_9ACTN</name>
<sequence length="659" mass="71718">MASASLTIRSKTEVLPSRVRVRQRSAQRAEPSISFQVLGALEAWVGPRKVEIGGPRQRIVLAMLLLAPDRVVSIDQLVEAVWNGRPPTTCRTQIAICVASLRKAFRAAGYTGELIDTSAPGYLLRSAGHHIDSMEFAAGVDSAQTLARHGDVGAATDRLGQALALWRGPVLTDMSSAVLETEAELLDHRRLTAYEQYATLQLQLGRHREVISELTALVRDRPLWEQARAALMLAHYRSGHRSEALALFRQAQRVFREEIGLEPGSVLQDLHTAILQEASDLMPPTDMTGSLSTHAALPQLPLGAVEFIGREGDVQSLDALLRRAREGMSSVGLVVGRPGIGKTALVLHWAHRAAHAFPDGQLYVDFERTGTPDAPAALLRALGMSDTEIPRNYQDRLKEFHRQIGQLRVLVVLDGVPDDSIAHDFVPKAGRCCVLMTSRRVLATPAQVRLSLQELTPADSVTLLGSLVDDGRAEEDTAAAHRIASLCDHLPLALSAAAARLVAKPHWRFPHLLTRLGDRRHRLEELSTGAPVLRQVLDSVYRTLSPAAAGLYARLGLINGECIAVWEAQALLDVGPMAAQRLLEELVDATLLEVADTGPDGWFRYRLPTLHALHAEETAHTEVAAPVRKAACDRVLAASSAHVKCPADSRAIPALRMVD</sequence>
<comment type="similarity">
    <text evidence="1">Belongs to the AfsR/DnrI/RedD regulatory family.</text>
</comment>
<dbReference type="InterPro" id="IPR051677">
    <property type="entry name" value="AfsR-DnrI-RedD_regulator"/>
</dbReference>